<proteinExistence type="predicted"/>
<name>A0A7J5DVE1_NOCSI</name>
<dbReference type="RefSeq" id="WP_151581502.1">
    <property type="nucleotide sequence ID" value="NZ_WBVM01000002.1"/>
</dbReference>
<gene>
    <name evidence="2" type="ORF">F9L07_19860</name>
</gene>
<evidence type="ECO:0000313" key="2">
    <source>
        <dbReference type="EMBL" id="KAB2809298.1"/>
    </source>
</evidence>
<dbReference type="EMBL" id="WBVM01000002">
    <property type="protein sequence ID" value="KAB2809298.1"/>
    <property type="molecule type" value="Genomic_DNA"/>
</dbReference>
<reference evidence="2 3" key="1">
    <citation type="submission" date="2019-09" db="EMBL/GenBank/DDBJ databases">
        <title>Pimelobacter sp. isolated from Paulinella.</title>
        <authorList>
            <person name="Jeong S.E."/>
        </authorList>
    </citation>
    <scope>NUCLEOTIDE SEQUENCE [LARGE SCALE GENOMIC DNA]</scope>
    <source>
        <strain evidence="2 3">Pch-N</strain>
    </source>
</reference>
<evidence type="ECO:0000256" key="1">
    <source>
        <dbReference type="SAM" id="MobiDB-lite"/>
    </source>
</evidence>
<protein>
    <submittedName>
        <fullName evidence="2">Uncharacterized protein</fullName>
    </submittedName>
</protein>
<organism evidence="2 3">
    <name type="scientific">Nocardioides simplex</name>
    <name type="common">Arthrobacter simplex</name>
    <dbReference type="NCBI Taxonomy" id="2045"/>
    <lineage>
        <taxon>Bacteria</taxon>
        <taxon>Bacillati</taxon>
        <taxon>Actinomycetota</taxon>
        <taxon>Actinomycetes</taxon>
        <taxon>Propionibacteriales</taxon>
        <taxon>Nocardioidaceae</taxon>
        <taxon>Pimelobacter</taxon>
    </lineage>
</organism>
<evidence type="ECO:0000313" key="3">
    <source>
        <dbReference type="Proteomes" id="UP000449906"/>
    </source>
</evidence>
<sequence>MSWRGLFSGALALIALEALVRTDASAGRLGGLLDGVGSLIRSAMSPAVPAIPDLSGSSSAGGQFGSKSAG</sequence>
<feature type="region of interest" description="Disordered" evidence="1">
    <location>
        <begin position="49"/>
        <end position="70"/>
    </location>
</feature>
<comment type="caution">
    <text evidence="2">The sequence shown here is derived from an EMBL/GenBank/DDBJ whole genome shotgun (WGS) entry which is preliminary data.</text>
</comment>
<feature type="compositionally biased region" description="Low complexity" evidence="1">
    <location>
        <begin position="55"/>
        <end position="70"/>
    </location>
</feature>
<dbReference type="AlphaFoldDB" id="A0A7J5DVE1"/>
<dbReference type="Proteomes" id="UP000449906">
    <property type="component" value="Unassembled WGS sequence"/>
</dbReference>
<accession>A0A7J5DVE1</accession>